<dbReference type="InterPro" id="IPR006976">
    <property type="entry name" value="VanZ-like"/>
</dbReference>
<keyword evidence="4" id="KW-1185">Reference proteome</keyword>
<evidence type="ECO:0000313" key="3">
    <source>
        <dbReference type="EMBL" id="SFL92404.1"/>
    </source>
</evidence>
<feature type="transmembrane region" description="Helical" evidence="1">
    <location>
        <begin position="100"/>
        <end position="119"/>
    </location>
</feature>
<keyword evidence="1" id="KW-0472">Membrane</keyword>
<gene>
    <name evidence="3" type="ORF">SAMN04488054_10868</name>
</gene>
<evidence type="ECO:0000259" key="2">
    <source>
        <dbReference type="Pfam" id="PF04892"/>
    </source>
</evidence>
<organism evidence="3 4">
    <name type="scientific">Salibacterium qingdaonense</name>
    <dbReference type="NCBI Taxonomy" id="266892"/>
    <lineage>
        <taxon>Bacteria</taxon>
        <taxon>Bacillati</taxon>
        <taxon>Bacillota</taxon>
        <taxon>Bacilli</taxon>
        <taxon>Bacillales</taxon>
        <taxon>Bacillaceae</taxon>
    </lineage>
</organism>
<reference evidence="3 4" key="1">
    <citation type="submission" date="2016-10" db="EMBL/GenBank/DDBJ databases">
        <authorList>
            <person name="de Groot N.N."/>
        </authorList>
    </citation>
    <scope>NUCLEOTIDE SEQUENCE [LARGE SCALE GENOMIC DNA]</scope>
    <source>
        <strain evidence="3 4">CGMCC 1.6134</strain>
    </source>
</reference>
<dbReference type="PANTHER" id="PTHR36834:SF1">
    <property type="entry name" value="INTEGRAL MEMBRANE PROTEIN"/>
    <property type="match status" value="1"/>
</dbReference>
<name>A0A1I4LN21_9BACI</name>
<dbReference type="Pfam" id="PF04892">
    <property type="entry name" value="VanZ"/>
    <property type="match status" value="1"/>
</dbReference>
<accession>A0A1I4LN21</accession>
<keyword evidence="1" id="KW-0812">Transmembrane</keyword>
<evidence type="ECO:0000256" key="1">
    <source>
        <dbReference type="SAM" id="Phobius"/>
    </source>
</evidence>
<dbReference type="InterPro" id="IPR053150">
    <property type="entry name" value="Teicoplanin_resist-assoc"/>
</dbReference>
<feature type="transmembrane region" description="Helical" evidence="1">
    <location>
        <begin position="76"/>
        <end position="93"/>
    </location>
</feature>
<dbReference type="PANTHER" id="PTHR36834">
    <property type="entry name" value="MEMBRANE PROTEIN-RELATED"/>
    <property type="match status" value="1"/>
</dbReference>
<dbReference type="AlphaFoldDB" id="A0A1I4LN21"/>
<feature type="transmembrane region" description="Helical" evidence="1">
    <location>
        <begin position="7"/>
        <end position="26"/>
    </location>
</feature>
<proteinExistence type="predicted"/>
<evidence type="ECO:0000313" key="4">
    <source>
        <dbReference type="Proteomes" id="UP000199668"/>
    </source>
</evidence>
<dbReference type="EMBL" id="FOTY01000008">
    <property type="protein sequence ID" value="SFL92404.1"/>
    <property type="molecule type" value="Genomic_DNA"/>
</dbReference>
<sequence length="162" mass="18412">MKNMIRFVIGLSFIFYLCVIILLLFIEARGYMTASGMSVLEYAAISSNIIPFKTIGTYIQAMFTGSMNIDIPVKNLIGNVLVLLPLGLYLPFFIKSLRKIGAFTITLLAVSFLIEILQLVMRRGTFDIDDVILYMLGAWLGFALWKTKPVKIIVRYLEKNER</sequence>
<feature type="domain" description="VanZ-like" evidence="2">
    <location>
        <begin position="13"/>
        <end position="146"/>
    </location>
</feature>
<protein>
    <submittedName>
        <fullName evidence="3">VanZ like family protein</fullName>
    </submittedName>
</protein>
<dbReference type="Proteomes" id="UP000199668">
    <property type="component" value="Unassembled WGS sequence"/>
</dbReference>
<dbReference type="STRING" id="266892.SAMN04488054_10868"/>
<keyword evidence="1" id="KW-1133">Transmembrane helix</keyword>
<dbReference type="OrthoDB" id="4822551at2"/>
<feature type="transmembrane region" description="Helical" evidence="1">
    <location>
        <begin position="131"/>
        <end position="147"/>
    </location>
</feature>
<dbReference type="RefSeq" id="WP_090926675.1">
    <property type="nucleotide sequence ID" value="NZ_FOTY01000008.1"/>
</dbReference>